<dbReference type="Proteomes" id="UP000265520">
    <property type="component" value="Unassembled WGS sequence"/>
</dbReference>
<evidence type="ECO:0000313" key="2">
    <source>
        <dbReference type="Proteomes" id="UP000265520"/>
    </source>
</evidence>
<keyword evidence="2" id="KW-1185">Reference proteome</keyword>
<proteinExistence type="predicted"/>
<dbReference type="AlphaFoldDB" id="A0A392RC89"/>
<evidence type="ECO:0000313" key="1">
    <source>
        <dbReference type="EMBL" id="MCI33807.1"/>
    </source>
</evidence>
<sequence length="78" mass="8923">KQPPPTIFSPRVISERFERSDIVARVRSERVISERVERCDIGVFTKRFDEAVAGGGSDLTSSPYIFAAHYFHSERYVC</sequence>
<protein>
    <submittedName>
        <fullName evidence="1">Uncharacterized protein</fullName>
    </submittedName>
</protein>
<reference evidence="1 2" key="1">
    <citation type="journal article" date="2018" name="Front. Plant Sci.">
        <title>Red Clover (Trifolium pratense) and Zigzag Clover (T. medium) - A Picture of Genomic Similarities and Differences.</title>
        <authorList>
            <person name="Dluhosova J."/>
            <person name="Istvanek J."/>
            <person name="Nedelnik J."/>
            <person name="Repkova J."/>
        </authorList>
    </citation>
    <scope>NUCLEOTIDE SEQUENCE [LARGE SCALE GENOMIC DNA]</scope>
    <source>
        <strain evidence="2">cv. 10/8</strain>
        <tissue evidence="1">Leaf</tissue>
    </source>
</reference>
<organism evidence="1 2">
    <name type="scientific">Trifolium medium</name>
    <dbReference type="NCBI Taxonomy" id="97028"/>
    <lineage>
        <taxon>Eukaryota</taxon>
        <taxon>Viridiplantae</taxon>
        <taxon>Streptophyta</taxon>
        <taxon>Embryophyta</taxon>
        <taxon>Tracheophyta</taxon>
        <taxon>Spermatophyta</taxon>
        <taxon>Magnoliopsida</taxon>
        <taxon>eudicotyledons</taxon>
        <taxon>Gunneridae</taxon>
        <taxon>Pentapetalae</taxon>
        <taxon>rosids</taxon>
        <taxon>fabids</taxon>
        <taxon>Fabales</taxon>
        <taxon>Fabaceae</taxon>
        <taxon>Papilionoideae</taxon>
        <taxon>50 kb inversion clade</taxon>
        <taxon>NPAAA clade</taxon>
        <taxon>Hologalegina</taxon>
        <taxon>IRL clade</taxon>
        <taxon>Trifolieae</taxon>
        <taxon>Trifolium</taxon>
    </lineage>
</organism>
<name>A0A392RC89_9FABA</name>
<dbReference type="EMBL" id="LXQA010207644">
    <property type="protein sequence ID" value="MCI33807.1"/>
    <property type="molecule type" value="Genomic_DNA"/>
</dbReference>
<feature type="non-terminal residue" evidence="1">
    <location>
        <position position="1"/>
    </location>
</feature>
<accession>A0A392RC89</accession>
<comment type="caution">
    <text evidence="1">The sequence shown here is derived from an EMBL/GenBank/DDBJ whole genome shotgun (WGS) entry which is preliminary data.</text>
</comment>